<dbReference type="RefSeq" id="WP_378262066.1">
    <property type="nucleotide sequence ID" value="NZ_JBHUKR010000004.1"/>
</dbReference>
<evidence type="ECO:0000259" key="1">
    <source>
        <dbReference type="Pfam" id="PF01321"/>
    </source>
</evidence>
<organism evidence="2 3">
    <name type="scientific">Amycolatopsis pigmentata</name>
    <dbReference type="NCBI Taxonomy" id="450801"/>
    <lineage>
        <taxon>Bacteria</taxon>
        <taxon>Bacillati</taxon>
        <taxon>Actinomycetota</taxon>
        <taxon>Actinomycetes</taxon>
        <taxon>Pseudonocardiales</taxon>
        <taxon>Pseudonocardiaceae</taxon>
        <taxon>Amycolatopsis</taxon>
    </lineage>
</organism>
<gene>
    <name evidence="2" type="ORF">ACFSXZ_05965</name>
</gene>
<dbReference type="Proteomes" id="UP001597417">
    <property type="component" value="Unassembled WGS sequence"/>
</dbReference>
<keyword evidence="2" id="KW-0378">Hydrolase</keyword>
<dbReference type="GO" id="GO:0004177">
    <property type="term" value="F:aminopeptidase activity"/>
    <property type="evidence" value="ECO:0007669"/>
    <property type="project" value="UniProtKB-KW"/>
</dbReference>
<accession>A0ABW5FNT0</accession>
<comment type="caution">
    <text evidence="2">The sequence shown here is derived from an EMBL/GenBank/DDBJ whole genome shotgun (WGS) entry which is preliminary data.</text>
</comment>
<evidence type="ECO:0000313" key="3">
    <source>
        <dbReference type="Proteomes" id="UP001597417"/>
    </source>
</evidence>
<dbReference type="EMBL" id="JBHUKR010000004">
    <property type="protein sequence ID" value="MFD2415870.1"/>
    <property type="molecule type" value="Genomic_DNA"/>
</dbReference>
<feature type="domain" description="Creatinase N-terminal" evidence="1">
    <location>
        <begin position="21"/>
        <end position="156"/>
    </location>
</feature>
<name>A0ABW5FNT0_9PSEU</name>
<dbReference type="Gene3D" id="3.40.350.10">
    <property type="entry name" value="Creatinase/prolidase N-terminal domain"/>
    <property type="match status" value="1"/>
</dbReference>
<dbReference type="InterPro" id="IPR050659">
    <property type="entry name" value="Peptidase_M24B"/>
</dbReference>
<dbReference type="PANTHER" id="PTHR46112">
    <property type="entry name" value="AMINOPEPTIDASE"/>
    <property type="match status" value="1"/>
</dbReference>
<keyword evidence="2" id="KW-0645">Protease</keyword>
<dbReference type="InterPro" id="IPR000587">
    <property type="entry name" value="Creatinase_N"/>
</dbReference>
<protein>
    <submittedName>
        <fullName evidence="2">Aminopeptidase P family N-terminal domain-containing protein</fullName>
    </submittedName>
</protein>
<keyword evidence="2" id="KW-0031">Aminopeptidase</keyword>
<dbReference type="InterPro" id="IPR029149">
    <property type="entry name" value="Creatin/AminoP/Spt16_N"/>
</dbReference>
<dbReference type="SUPFAM" id="SSF53092">
    <property type="entry name" value="Creatinase/prolidase N-terminal domain"/>
    <property type="match status" value="1"/>
</dbReference>
<dbReference type="PANTHER" id="PTHR46112:SF2">
    <property type="entry name" value="XAA-PRO AMINOPEPTIDASE P-RELATED"/>
    <property type="match status" value="1"/>
</dbReference>
<dbReference type="Pfam" id="PF01321">
    <property type="entry name" value="Creatinase_N"/>
    <property type="match status" value="1"/>
</dbReference>
<keyword evidence="3" id="KW-1185">Reference proteome</keyword>
<reference evidence="3" key="1">
    <citation type="journal article" date="2019" name="Int. J. Syst. Evol. Microbiol.">
        <title>The Global Catalogue of Microorganisms (GCM) 10K type strain sequencing project: providing services to taxonomists for standard genome sequencing and annotation.</title>
        <authorList>
            <consortium name="The Broad Institute Genomics Platform"/>
            <consortium name="The Broad Institute Genome Sequencing Center for Infectious Disease"/>
            <person name="Wu L."/>
            <person name="Ma J."/>
        </authorList>
    </citation>
    <scope>NUCLEOTIDE SEQUENCE [LARGE SCALE GENOMIC DNA]</scope>
    <source>
        <strain evidence="3">CGMCC 4.7645</strain>
    </source>
</reference>
<evidence type="ECO:0000313" key="2">
    <source>
        <dbReference type="EMBL" id="MFD2415870.1"/>
    </source>
</evidence>
<sequence length="325" mass="34454">MKRGLVILDHDEVSEAEWAGRADRVRELMAAEGVDLALVYGDVFRSDDIHYLTNLCIYWNECVLAIPTDGGADEVTLLTKLSPRVHTWMRQTTTLTDLRSGKSFESLVKGLIEGRKPGTIGLIDGQLWAESVVDEVKAAAADWTVRPLGSLVRELRKRPSEAEVALLRRAGAVLAEAIGAATAEGLPDGERIAVAERIVRDAGFTDVIVRAEDGAVEITGQHRTSWLRVGRGDAAAALRSAVARAADGVTVGELAGAVAPWDLRVIDHVDLTTDGEYADSSSDRVLAAGEVVVISVGGPEELGASDTVLIGATGAENLTSPEVSA</sequence>
<proteinExistence type="predicted"/>